<evidence type="ECO:0000313" key="3">
    <source>
        <dbReference type="EMBL" id="KAF2215996.1"/>
    </source>
</evidence>
<feature type="region of interest" description="Disordered" evidence="1">
    <location>
        <begin position="1"/>
        <end position="20"/>
    </location>
</feature>
<feature type="transmembrane region" description="Helical" evidence="2">
    <location>
        <begin position="123"/>
        <end position="145"/>
    </location>
</feature>
<gene>
    <name evidence="3" type="ORF">CERZMDRAFT_82060</name>
</gene>
<evidence type="ECO:0000313" key="4">
    <source>
        <dbReference type="Proteomes" id="UP000799539"/>
    </source>
</evidence>
<accession>A0A6A6FR84</accession>
<dbReference type="EMBL" id="ML992665">
    <property type="protein sequence ID" value="KAF2215996.1"/>
    <property type="molecule type" value="Genomic_DNA"/>
</dbReference>
<protein>
    <submittedName>
        <fullName evidence="3">Uncharacterized protein</fullName>
    </submittedName>
</protein>
<keyword evidence="2" id="KW-0812">Transmembrane</keyword>
<dbReference type="AlphaFoldDB" id="A0A6A6FR84"/>
<sequence>MQRRTVARIQRRTAAGEQMVGTWESTVPATWSPASPSEASIISLDQAPTPLPNTGFRMQESGLSIVKASQTASASQEATDLTTTTTTTTTSTATTSCDGCDATTSAAAANETSNDTAADGVRVPLLVVIAIFGSLAVAALLYVAWRKCKRRRTMEEQAEQDCLRGHSNTRHSARRSMPEGAVGARSAGKEGSLVGSTLVPDGRSSSPTLVPGPQQTMELDCNVFDRRGRRYGSAPMACYADAVTRPPERPLPPIPWVRSECAPPAPPPSPVARSLCEQQAACGAGR</sequence>
<keyword evidence="4" id="KW-1185">Reference proteome</keyword>
<feature type="compositionally biased region" description="Polar residues" evidence="1">
    <location>
        <begin position="203"/>
        <end position="215"/>
    </location>
</feature>
<feature type="compositionally biased region" description="Basic residues" evidence="1">
    <location>
        <begin position="1"/>
        <end position="11"/>
    </location>
</feature>
<organism evidence="3 4">
    <name type="scientific">Cercospora zeae-maydis SCOH1-5</name>
    <dbReference type="NCBI Taxonomy" id="717836"/>
    <lineage>
        <taxon>Eukaryota</taxon>
        <taxon>Fungi</taxon>
        <taxon>Dikarya</taxon>
        <taxon>Ascomycota</taxon>
        <taxon>Pezizomycotina</taxon>
        <taxon>Dothideomycetes</taxon>
        <taxon>Dothideomycetidae</taxon>
        <taxon>Mycosphaerellales</taxon>
        <taxon>Mycosphaerellaceae</taxon>
        <taxon>Cercospora</taxon>
    </lineage>
</organism>
<keyword evidence="2" id="KW-1133">Transmembrane helix</keyword>
<feature type="region of interest" description="Disordered" evidence="1">
    <location>
        <begin position="156"/>
        <end position="215"/>
    </location>
</feature>
<reference evidence="3" key="1">
    <citation type="journal article" date="2020" name="Stud. Mycol.">
        <title>101 Dothideomycetes genomes: a test case for predicting lifestyles and emergence of pathogens.</title>
        <authorList>
            <person name="Haridas S."/>
            <person name="Albert R."/>
            <person name="Binder M."/>
            <person name="Bloem J."/>
            <person name="Labutti K."/>
            <person name="Salamov A."/>
            <person name="Andreopoulos B."/>
            <person name="Baker S."/>
            <person name="Barry K."/>
            <person name="Bills G."/>
            <person name="Bluhm B."/>
            <person name="Cannon C."/>
            <person name="Castanera R."/>
            <person name="Culley D."/>
            <person name="Daum C."/>
            <person name="Ezra D."/>
            <person name="Gonzalez J."/>
            <person name="Henrissat B."/>
            <person name="Kuo A."/>
            <person name="Liang C."/>
            <person name="Lipzen A."/>
            <person name="Lutzoni F."/>
            <person name="Magnuson J."/>
            <person name="Mondo S."/>
            <person name="Nolan M."/>
            <person name="Ohm R."/>
            <person name="Pangilinan J."/>
            <person name="Park H.-J."/>
            <person name="Ramirez L."/>
            <person name="Alfaro M."/>
            <person name="Sun H."/>
            <person name="Tritt A."/>
            <person name="Yoshinaga Y."/>
            <person name="Zwiers L.-H."/>
            <person name="Turgeon B."/>
            <person name="Goodwin S."/>
            <person name="Spatafora J."/>
            <person name="Crous P."/>
            <person name="Grigoriev I."/>
        </authorList>
    </citation>
    <scope>NUCLEOTIDE SEQUENCE</scope>
    <source>
        <strain evidence="3">SCOH1-5</strain>
    </source>
</reference>
<dbReference type="Proteomes" id="UP000799539">
    <property type="component" value="Unassembled WGS sequence"/>
</dbReference>
<feature type="region of interest" description="Disordered" evidence="1">
    <location>
        <begin position="72"/>
        <end position="94"/>
    </location>
</feature>
<keyword evidence="2" id="KW-0472">Membrane</keyword>
<evidence type="ECO:0000256" key="2">
    <source>
        <dbReference type="SAM" id="Phobius"/>
    </source>
</evidence>
<name>A0A6A6FR84_9PEZI</name>
<evidence type="ECO:0000256" key="1">
    <source>
        <dbReference type="SAM" id="MobiDB-lite"/>
    </source>
</evidence>
<proteinExistence type="predicted"/>